<evidence type="ECO:0000256" key="1">
    <source>
        <dbReference type="ARBA" id="ARBA00022679"/>
    </source>
</evidence>
<dbReference type="GO" id="GO:0004190">
    <property type="term" value="F:aspartic-type endopeptidase activity"/>
    <property type="evidence" value="ECO:0007669"/>
    <property type="project" value="UniProtKB-KW"/>
</dbReference>
<dbReference type="Proteomes" id="UP000187429">
    <property type="component" value="Unassembled WGS sequence"/>
</dbReference>
<dbReference type="PANTHER" id="PTHR37984">
    <property type="entry name" value="PROTEIN CBG26694"/>
    <property type="match status" value="1"/>
</dbReference>
<dbReference type="EMBL" id="LSSM01003064">
    <property type="protein sequence ID" value="OMJ19227.1"/>
    <property type="molecule type" value="Genomic_DNA"/>
</dbReference>
<dbReference type="InterPro" id="IPR021109">
    <property type="entry name" value="Peptidase_aspartic_dom_sf"/>
</dbReference>
<dbReference type="CDD" id="cd00303">
    <property type="entry name" value="retropepsin_like"/>
    <property type="match status" value="1"/>
</dbReference>
<feature type="non-terminal residue" evidence="9">
    <location>
        <position position="637"/>
    </location>
</feature>
<dbReference type="PROSITE" id="PS50158">
    <property type="entry name" value="ZF_CCHC"/>
    <property type="match status" value="1"/>
</dbReference>
<evidence type="ECO:0000256" key="4">
    <source>
        <dbReference type="ARBA" id="ARBA00022750"/>
    </source>
</evidence>
<keyword evidence="10" id="KW-1185">Reference proteome</keyword>
<keyword evidence="6" id="KW-0863">Zinc-finger</keyword>
<keyword evidence="4" id="KW-0064">Aspartyl protease</keyword>
<dbReference type="Gene3D" id="2.40.70.10">
    <property type="entry name" value="Acid Proteases"/>
    <property type="match status" value="1"/>
</dbReference>
<dbReference type="GO" id="GO:0004519">
    <property type="term" value="F:endonuclease activity"/>
    <property type="evidence" value="ECO:0007669"/>
    <property type="project" value="UniProtKB-KW"/>
</dbReference>
<dbReference type="InterPro" id="IPR036875">
    <property type="entry name" value="Znf_CCHC_sf"/>
</dbReference>
<reference evidence="10" key="1">
    <citation type="submission" date="2017-01" db="EMBL/GenBank/DDBJ databases">
        <authorList>
            <person name="Wang Y."/>
            <person name="White M."/>
            <person name="Kvist S."/>
            <person name="Moncalvo J.-M."/>
        </authorList>
    </citation>
    <scope>NUCLEOTIDE SEQUENCE [LARGE SCALE GENOMIC DNA]</scope>
    <source>
        <strain evidence="10">ID-206-W2</strain>
    </source>
</reference>
<dbReference type="GO" id="GO:0008270">
    <property type="term" value="F:zinc ion binding"/>
    <property type="evidence" value="ECO:0007669"/>
    <property type="project" value="UniProtKB-KW"/>
</dbReference>
<keyword evidence="5" id="KW-0255">Endonuclease</keyword>
<evidence type="ECO:0000313" key="9">
    <source>
        <dbReference type="EMBL" id="OMJ19227.1"/>
    </source>
</evidence>
<keyword evidence="1" id="KW-0808">Transferase</keyword>
<dbReference type="OrthoDB" id="106784at2759"/>
<dbReference type="SMART" id="SM00343">
    <property type="entry name" value="ZnF_C2HC"/>
    <property type="match status" value="1"/>
</dbReference>
<name>A0A1R1XX29_9FUNG</name>
<evidence type="ECO:0000256" key="6">
    <source>
        <dbReference type="PROSITE-ProRule" id="PRU00047"/>
    </source>
</evidence>
<dbReference type="InterPro" id="IPR001878">
    <property type="entry name" value="Znf_CCHC"/>
</dbReference>
<dbReference type="Pfam" id="PF00098">
    <property type="entry name" value="zf-CCHC"/>
    <property type="match status" value="1"/>
</dbReference>
<evidence type="ECO:0000256" key="2">
    <source>
        <dbReference type="ARBA" id="ARBA00022695"/>
    </source>
</evidence>
<dbReference type="InterPro" id="IPR050951">
    <property type="entry name" value="Retrovirus_Pol_polyprotein"/>
</dbReference>
<feature type="compositionally biased region" description="Polar residues" evidence="7">
    <location>
        <begin position="193"/>
        <end position="214"/>
    </location>
</feature>
<dbReference type="PROSITE" id="PS00141">
    <property type="entry name" value="ASP_PROTEASE"/>
    <property type="match status" value="1"/>
</dbReference>
<dbReference type="AlphaFoldDB" id="A0A1R1XX29"/>
<evidence type="ECO:0000313" key="10">
    <source>
        <dbReference type="Proteomes" id="UP000187429"/>
    </source>
</evidence>
<protein>
    <recommendedName>
        <fullName evidence="8">CCHC-type domain-containing protein</fullName>
    </recommendedName>
</protein>
<dbReference type="GO" id="GO:0006508">
    <property type="term" value="P:proteolysis"/>
    <property type="evidence" value="ECO:0007669"/>
    <property type="project" value="InterPro"/>
</dbReference>
<organism evidence="9 10">
    <name type="scientific">Smittium culicis</name>
    <dbReference type="NCBI Taxonomy" id="133412"/>
    <lineage>
        <taxon>Eukaryota</taxon>
        <taxon>Fungi</taxon>
        <taxon>Fungi incertae sedis</taxon>
        <taxon>Zoopagomycota</taxon>
        <taxon>Kickxellomycotina</taxon>
        <taxon>Harpellomycetes</taxon>
        <taxon>Harpellales</taxon>
        <taxon>Legeriomycetaceae</taxon>
        <taxon>Smittium</taxon>
    </lineage>
</organism>
<keyword evidence="6" id="KW-0479">Metal-binding</keyword>
<feature type="domain" description="CCHC-type" evidence="8">
    <location>
        <begin position="247"/>
        <end position="262"/>
    </location>
</feature>
<dbReference type="GO" id="GO:0003676">
    <property type="term" value="F:nucleic acid binding"/>
    <property type="evidence" value="ECO:0007669"/>
    <property type="project" value="InterPro"/>
</dbReference>
<keyword evidence="6" id="KW-0862">Zinc</keyword>
<evidence type="ECO:0000256" key="3">
    <source>
        <dbReference type="ARBA" id="ARBA00022722"/>
    </source>
</evidence>
<feature type="region of interest" description="Disordered" evidence="7">
    <location>
        <begin position="186"/>
        <end position="214"/>
    </location>
</feature>
<evidence type="ECO:0000256" key="7">
    <source>
        <dbReference type="SAM" id="MobiDB-lite"/>
    </source>
</evidence>
<dbReference type="SUPFAM" id="SSF57756">
    <property type="entry name" value="Retrovirus zinc finger-like domains"/>
    <property type="match status" value="1"/>
</dbReference>
<accession>A0A1R1XX29</accession>
<dbReference type="GO" id="GO:0016779">
    <property type="term" value="F:nucleotidyltransferase activity"/>
    <property type="evidence" value="ECO:0007669"/>
    <property type="project" value="UniProtKB-KW"/>
</dbReference>
<keyword evidence="3" id="KW-0540">Nuclease</keyword>
<keyword evidence="5" id="KW-0378">Hydrolase</keyword>
<dbReference type="Pfam" id="PF08284">
    <property type="entry name" value="RVP_2"/>
    <property type="match status" value="1"/>
</dbReference>
<evidence type="ECO:0000259" key="8">
    <source>
        <dbReference type="PROSITE" id="PS50158"/>
    </source>
</evidence>
<dbReference type="PANTHER" id="PTHR37984:SF5">
    <property type="entry name" value="PROTEIN NYNRIN-LIKE"/>
    <property type="match status" value="1"/>
</dbReference>
<dbReference type="InterPro" id="IPR001969">
    <property type="entry name" value="Aspartic_peptidase_AS"/>
</dbReference>
<gene>
    <name evidence="9" type="ORF">AYI69_g6718</name>
</gene>
<keyword evidence="2" id="KW-0548">Nucleotidyltransferase</keyword>
<evidence type="ECO:0000256" key="5">
    <source>
        <dbReference type="ARBA" id="ARBA00022759"/>
    </source>
</evidence>
<sequence>MTTSFEVFPPKFNSKEVKKEDVDVWISSFQDAISFNEVQEEDAKKLLRLWLTGNAAQWRFDIQSIADAESWTLSKWMEELKLKFGIKPADKVGDIWKLAEMKKGKEEQWCDFNKEFKKYLNTIPPNLYTFDWVKMTYLKAVAAVDKDIWWAVYRENKGKTLDVLMKEIEEISNEKEEGMRGVVELESSPRVETMSQKPNTNPTKENIKSEISQSGKSEISELTDTFKSWMLLNQRKPPPKNPNNYLCYVCGKRGHYSKECPKSPLNESKTNVRGVPIGTPNQSLLAIHSDESDNTANALVSIPNSAKRIRVEELVNRPIIKTKPTDSRLGKPKIKVKKRAKQKISVRELLGMKPSLLNKLLDCLRRNKSNEGRSLFYAKNETSELQEEKPFTPSYVMMTYKNHDLPILIDTGASYSLISKEIVTKLRIPTKQLKKAIYIQSVSGKTIRLEEICRIQLGLENGESLDIDFVIMESCAVPVLLGMDGCKKLKIRLYYDKNILSYKSNDTRESVQLHSRETVQEELREWESEEDDSGYDTFEYESDDSRDEIVPLFYASLESEITDQGIPSTAELQNTENIKETNSTPVEKLLEKYKEIFEIQEFIHPEIRDSTFEIIIPEGSKPPPCYLRRYAMKEKEI</sequence>
<comment type="caution">
    <text evidence="9">The sequence shown here is derived from an EMBL/GenBank/DDBJ whole genome shotgun (WGS) entry which is preliminary data.</text>
</comment>
<dbReference type="Gene3D" id="4.10.60.10">
    <property type="entry name" value="Zinc finger, CCHC-type"/>
    <property type="match status" value="1"/>
</dbReference>
<proteinExistence type="predicted"/>
<dbReference type="SUPFAM" id="SSF50630">
    <property type="entry name" value="Acid proteases"/>
    <property type="match status" value="1"/>
</dbReference>
<keyword evidence="4" id="KW-0645">Protease</keyword>